<reference evidence="2 3" key="1">
    <citation type="submission" date="2017-06" db="EMBL/GenBank/DDBJ databases">
        <title>Investigating the central metabolism of Clostridium thermosuccinogenes.</title>
        <authorList>
            <person name="Koendjbiharie J.G."/>
            <person name="van Kranenburg R."/>
        </authorList>
    </citation>
    <scope>NUCLEOTIDE SEQUENCE [LARGE SCALE GENOMIC DNA]</scope>
    <source>
        <strain evidence="2 3">DSM 5806</strain>
    </source>
</reference>
<keyword evidence="1" id="KW-0175">Coiled coil</keyword>
<name>A0A2K2EYA3_9CLOT</name>
<dbReference type="KEGG" id="cthd:CDO33_01030"/>
<gene>
    <name evidence="2" type="ORF">CDQ84_03350</name>
</gene>
<feature type="coiled-coil region" evidence="1">
    <location>
        <begin position="48"/>
        <end position="96"/>
    </location>
</feature>
<dbReference type="RefSeq" id="WP_103080314.1">
    <property type="nucleotide sequence ID" value="NZ_CP021850.1"/>
</dbReference>
<keyword evidence="3" id="KW-1185">Reference proteome</keyword>
<dbReference type="EMBL" id="NIOJ01000005">
    <property type="protein sequence ID" value="PNU00932.1"/>
    <property type="molecule type" value="Genomic_DNA"/>
</dbReference>
<dbReference type="Proteomes" id="UP000236151">
    <property type="component" value="Unassembled WGS sequence"/>
</dbReference>
<protein>
    <submittedName>
        <fullName evidence="2">Uncharacterized protein</fullName>
    </submittedName>
</protein>
<accession>A0A2K2EYA3</accession>
<evidence type="ECO:0000256" key="1">
    <source>
        <dbReference type="SAM" id="Coils"/>
    </source>
</evidence>
<dbReference type="OrthoDB" id="9955816at2"/>
<organism evidence="2 3">
    <name type="scientific">Clostridium thermosuccinogenes</name>
    <dbReference type="NCBI Taxonomy" id="84032"/>
    <lineage>
        <taxon>Bacteria</taxon>
        <taxon>Bacillati</taxon>
        <taxon>Bacillota</taxon>
        <taxon>Clostridia</taxon>
        <taxon>Eubacteriales</taxon>
        <taxon>Clostridiaceae</taxon>
        <taxon>Clostridium</taxon>
    </lineage>
</organism>
<sequence length="236" mass="26919">MKKLVLILVCTALLTFFIAFDYLLWDREKNTQSIQNLEDSIDSKDATIGALGREIKNLEDYNNQLSNKLKLMEEEKKAQEDKISLLEDSVLELQSQMEQKDKFISTLERFADFSPLESIILDWIAKINEGQYQEAYQLMKLKTNAGDKPLSPDEFAGTWMNSVKTMELASLELSPDKARQEKGADILMLAGVNVVVPEEGRGSKLKEGLNKMYFGFSYDQEKKNWFISVVDVAPLN</sequence>
<comment type="caution">
    <text evidence="2">The sequence shown here is derived from an EMBL/GenBank/DDBJ whole genome shotgun (WGS) entry which is preliminary data.</text>
</comment>
<evidence type="ECO:0000313" key="3">
    <source>
        <dbReference type="Proteomes" id="UP000236151"/>
    </source>
</evidence>
<evidence type="ECO:0000313" key="2">
    <source>
        <dbReference type="EMBL" id="PNU00932.1"/>
    </source>
</evidence>
<dbReference type="AlphaFoldDB" id="A0A2K2EYA3"/>
<proteinExistence type="predicted"/>